<dbReference type="Gene3D" id="3.90.79.10">
    <property type="entry name" value="Nucleoside Triphosphate Pyrophosphohydrolase"/>
    <property type="match status" value="1"/>
</dbReference>
<dbReference type="GO" id="GO:0030515">
    <property type="term" value="F:snoRNA binding"/>
    <property type="evidence" value="ECO:0007669"/>
    <property type="project" value="TreeGrafter"/>
</dbReference>
<dbReference type="EC" id="3.6.1.6" evidence="4"/>
<proteinExistence type="predicted"/>
<name>A0AAN8X5R1_HALRR</name>
<evidence type="ECO:0000256" key="3">
    <source>
        <dbReference type="ARBA" id="ARBA00023242"/>
    </source>
</evidence>
<dbReference type="AlphaFoldDB" id="A0AAN8X5R1"/>
<evidence type="ECO:0000313" key="4">
    <source>
        <dbReference type="EMBL" id="KAK7078222.1"/>
    </source>
</evidence>
<evidence type="ECO:0000256" key="1">
    <source>
        <dbReference type="ARBA" id="ARBA00004123"/>
    </source>
</evidence>
<dbReference type="PANTHER" id="PTHR31699">
    <property type="entry name" value="NUDIX T16 FAMILY MEMBER"/>
    <property type="match status" value="1"/>
</dbReference>
<dbReference type="GO" id="GO:1990174">
    <property type="term" value="F:phosphodiesterase decapping endonuclease activity"/>
    <property type="evidence" value="ECO:0007669"/>
    <property type="project" value="TreeGrafter"/>
</dbReference>
<dbReference type="Pfam" id="PF22327">
    <property type="entry name" value="Nudt16-like"/>
    <property type="match status" value="1"/>
</dbReference>
<organism evidence="4 5">
    <name type="scientific">Halocaridina rubra</name>
    <name type="common">Hawaiian red shrimp</name>
    <dbReference type="NCBI Taxonomy" id="373956"/>
    <lineage>
        <taxon>Eukaryota</taxon>
        <taxon>Metazoa</taxon>
        <taxon>Ecdysozoa</taxon>
        <taxon>Arthropoda</taxon>
        <taxon>Crustacea</taxon>
        <taxon>Multicrustacea</taxon>
        <taxon>Malacostraca</taxon>
        <taxon>Eumalacostraca</taxon>
        <taxon>Eucarida</taxon>
        <taxon>Decapoda</taxon>
        <taxon>Pleocyemata</taxon>
        <taxon>Caridea</taxon>
        <taxon>Atyoidea</taxon>
        <taxon>Atyidae</taxon>
        <taxon>Halocaridina</taxon>
    </lineage>
</organism>
<accession>A0AAN8X5R1</accession>
<dbReference type="PROSITE" id="PS00893">
    <property type="entry name" value="NUDIX_BOX"/>
    <property type="match status" value="1"/>
</dbReference>
<dbReference type="InterPro" id="IPR015797">
    <property type="entry name" value="NUDIX_hydrolase-like_dom_sf"/>
</dbReference>
<comment type="subcellular location">
    <subcellularLocation>
        <location evidence="1">Nucleus</location>
    </subcellularLocation>
</comment>
<sequence length="172" mass="19649">MIPECLQIRSVIKSLVSYNESKKLTNYRQAAHACVWASHNESTVFGDLRALVMMHLRFDGSFGFPGGIIEDGEDVVEGLNREMTEEIGWDTSLHSIKWSDYFLTQVFGTIRVPLYTMFNQYSGLPAFLNNKFIGSAKQQLLLALYHRKIMTEVEIGDAIYKSQNMKLAPNRF</sequence>
<dbReference type="Proteomes" id="UP001381693">
    <property type="component" value="Unassembled WGS sequence"/>
</dbReference>
<keyword evidence="3" id="KW-0539">Nucleus</keyword>
<keyword evidence="2" id="KW-0694">RNA-binding</keyword>
<dbReference type="GO" id="GO:0006402">
    <property type="term" value="P:mRNA catabolic process"/>
    <property type="evidence" value="ECO:0007669"/>
    <property type="project" value="TreeGrafter"/>
</dbReference>
<dbReference type="InterPro" id="IPR020084">
    <property type="entry name" value="NUDIX_hydrolase_CS"/>
</dbReference>
<keyword evidence="4" id="KW-0378">Hydrolase</keyword>
<dbReference type="PANTHER" id="PTHR31699:SF1">
    <property type="entry name" value="U8 SNORNA-DECAPPING ENZYME"/>
    <property type="match status" value="1"/>
</dbReference>
<evidence type="ECO:0000313" key="5">
    <source>
        <dbReference type="Proteomes" id="UP001381693"/>
    </source>
</evidence>
<gene>
    <name evidence="4" type="primary">NUDT16</name>
    <name evidence="4" type="ORF">SK128_023523</name>
</gene>
<reference evidence="4 5" key="1">
    <citation type="submission" date="2023-11" db="EMBL/GenBank/DDBJ databases">
        <title>Halocaridina rubra genome assembly.</title>
        <authorList>
            <person name="Smith C."/>
        </authorList>
    </citation>
    <scope>NUCLEOTIDE SEQUENCE [LARGE SCALE GENOMIC DNA]</scope>
    <source>
        <strain evidence="4">EP-1</strain>
        <tissue evidence="4">Whole</tissue>
    </source>
</reference>
<dbReference type="GO" id="GO:0017110">
    <property type="term" value="F:nucleoside diphosphate phosphatase activity"/>
    <property type="evidence" value="ECO:0007669"/>
    <property type="project" value="UniProtKB-EC"/>
</dbReference>
<dbReference type="EMBL" id="JAXCGZ010007945">
    <property type="protein sequence ID" value="KAK7078222.1"/>
    <property type="molecule type" value="Genomic_DNA"/>
</dbReference>
<evidence type="ECO:0000256" key="2">
    <source>
        <dbReference type="ARBA" id="ARBA00022884"/>
    </source>
</evidence>
<dbReference type="SUPFAM" id="SSF55811">
    <property type="entry name" value="Nudix"/>
    <property type="match status" value="1"/>
</dbReference>
<dbReference type="InterPro" id="IPR054754">
    <property type="entry name" value="NudT16"/>
</dbReference>
<keyword evidence="5" id="KW-1185">Reference proteome</keyword>
<dbReference type="GO" id="GO:0005634">
    <property type="term" value="C:nucleus"/>
    <property type="evidence" value="ECO:0007669"/>
    <property type="project" value="UniProtKB-SubCell"/>
</dbReference>
<protein>
    <submittedName>
        <fullName evidence="4">NUDIX domain</fullName>
        <ecNumber evidence="4">3.6.1.6</ecNumber>
    </submittedName>
</protein>
<comment type="caution">
    <text evidence="4">The sequence shown here is derived from an EMBL/GenBank/DDBJ whole genome shotgun (WGS) entry which is preliminary data.</text>
</comment>
<dbReference type="GO" id="GO:0016077">
    <property type="term" value="P:sno(s)RNA catabolic process"/>
    <property type="evidence" value="ECO:0007669"/>
    <property type="project" value="TreeGrafter"/>
</dbReference>